<accession>A0AAD7J3H5</accession>
<protein>
    <recommendedName>
        <fullName evidence="3">Berberine/berberine-like domain-containing protein</fullName>
    </recommendedName>
</protein>
<name>A0AAD7J3H5_9AGAR</name>
<dbReference type="Proteomes" id="UP001215598">
    <property type="component" value="Unassembled WGS sequence"/>
</dbReference>
<sequence length="203" mass="23025">MSAFGFFWNATLQDYVAPSTSSPWRFRRCPPRSLGSISAPFPVYTSMRVTRLTDLTEEVADMFSGAWGFIAGLTVQPINRGTCRAGVRNGGNPMGLRPEDADLKFPCARKKNELISLCERVLLMSLFCPTSRTQSLSQLTEWAKNAARERGLLNPFLYINYLLGTQRVLESVGNENFAMTKKIRDVYDPQRVFKNHWRGVFKL</sequence>
<keyword evidence="2" id="KW-1185">Reference proteome</keyword>
<reference evidence="1" key="1">
    <citation type="submission" date="2023-03" db="EMBL/GenBank/DDBJ databases">
        <title>Massive genome expansion in bonnet fungi (Mycena s.s.) driven by repeated elements and novel gene families across ecological guilds.</title>
        <authorList>
            <consortium name="Lawrence Berkeley National Laboratory"/>
            <person name="Harder C.B."/>
            <person name="Miyauchi S."/>
            <person name="Viragh M."/>
            <person name="Kuo A."/>
            <person name="Thoen E."/>
            <person name="Andreopoulos B."/>
            <person name="Lu D."/>
            <person name="Skrede I."/>
            <person name="Drula E."/>
            <person name="Henrissat B."/>
            <person name="Morin E."/>
            <person name="Kohler A."/>
            <person name="Barry K."/>
            <person name="LaButti K."/>
            <person name="Morin E."/>
            <person name="Salamov A."/>
            <person name="Lipzen A."/>
            <person name="Mereny Z."/>
            <person name="Hegedus B."/>
            <person name="Baldrian P."/>
            <person name="Stursova M."/>
            <person name="Weitz H."/>
            <person name="Taylor A."/>
            <person name="Grigoriev I.V."/>
            <person name="Nagy L.G."/>
            <person name="Martin F."/>
            <person name="Kauserud H."/>
        </authorList>
    </citation>
    <scope>NUCLEOTIDE SEQUENCE</scope>
    <source>
        <strain evidence="1">CBHHK182m</strain>
    </source>
</reference>
<dbReference type="EMBL" id="JARKIB010000047">
    <property type="protein sequence ID" value="KAJ7756257.1"/>
    <property type="molecule type" value="Genomic_DNA"/>
</dbReference>
<gene>
    <name evidence="1" type="ORF">B0H16DRAFT_1826809</name>
</gene>
<proteinExistence type="predicted"/>
<dbReference type="AlphaFoldDB" id="A0AAD7J3H5"/>
<organism evidence="1 2">
    <name type="scientific">Mycena metata</name>
    <dbReference type="NCBI Taxonomy" id="1033252"/>
    <lineage>
        <taxon>Eukaryota</taxon>
        <taxon>Fungi</taxon>
        <taxon>Dikarya</taxon>
        <taxon>Basidiomycota</taxon>
        <taxon>Agaricomycotina</taxon>
        <taxon>Agaricomycetes</taxon>
        <taxon>Agaricomycetidae</taxon>
        <taxon>Agaricales</taxon>
        <taxon>Marasmiineae</taxon>
        <taxon>Mycenaceae</taxon>
        <taxon>Mycena</taxon>
    </lineage>
</organism>
<comment type="caution">
    <text evidence="1">The sequence shown here is derived from an EMBL/GenBank/DDBJ whole genome shotgun (WGS) entry which is preliminary data.</text>
</comment>
<evidence type="ECO:0000313" key="1">
    <source>
        <dbReference type="EMBL" id="KAJ7756257.1"/>
    </source>
</evidence>
<evidence type="ECO:0000313" key="2">
    <source>
        <dbReference type="Proteomes" id="UP001215598"/>
    </source>
</evidence>
<evidence type="ECO:0008006" key="3">
    <source>
        <dbReference type="Google" id="ProtNLM"/>
    </source>
</evidence>